<dbReference type="AlphaFoldDB" id="A0AAE9IWG8"/>
<evidence type="ECO:0000313" key="3">
    <source>
        <dbReference type="EMBL" id="ULU08050.1"/>
    </source>
</evidence>
<organism evidence="3 4">
    <name type="scientific">Caenorhabditis briggsae</name>
    <dbReference type="NCBI Taxonomy" id="6238"/>
    <lineage>
        <taxon>Eukaryota</taxon>
        <taxon>Metazoa</taxon>
        <taxon>Ecdysozoa</taxon>
        <taxon>Nematoda</taxon>
        <taxon>Chromadorea</taxon>
        <taxon>Rhabditida</taxon>
        <taxon>Rhabditina</taxon>
        <taxon>Rhabditomorpha</taxon>
        <taxon>Rhabditoidea</taxon>
        <taxon>Rhabditidae</taxon>
        <taxon>Peloderinae</taxon>
        <taxon>Caenorhabditis</taxon>
    </lineage>
</organism>
<sequence length="291" mass="33456">MPEVVMQTKGEFSRMKVEEEPEDIWWIIWVIIGIACSLACSSCFIILFLWYRNRRDDDGTHARLPMNAMDSKGQTGLYKAVLAKKWYRVKDLLENGALVDATCGPYLRTALFELVLMKDKEHAKDFLDAGAYILQPDVAGYYPEQYADEGGFMLLFDGYSKENQRKRVIPPNTPRPYKILVVDKDYIPRNERKNLPKRIRKKITWGYNESMDLDKFTHIVIKPAWKTETEKYTLAPFRFVLECIARYQILPIGSTVIQMNEENGADGVEGTKSKEAVNVPTTPTNVEPVTP</sequence>
<protein>
    <submittedName>
        <fullName evidence="3">Uncharacterized protein</fullName>
    </submittedName>
</protein>
<keyword evidence="2" id="KW-1133">Transmembrane helix</keyword>
<evidence type="ECO:0000256" key="2">
    <source>
        <dbReference type="SAM" id="Phobius"/>
    </source>
</evidence>
<reference evidence="3 4" key="1">
    <citation type="submission" date="2022-05" db="EMBL/GenBank/DDBJ databases">
        <title>Chromosome-level reference genomes for two strains of Caenorhabditis briggsae: an improved platform for comparative genomics.</title>
        <authorList>
            <person name="Stevens L."/>
            <person name="Andersen E.C."/>
        </authorList>
    </citation>
    <scope>NUCLEOTIDE SEQUENCE [LARGE SCALE GENOMIC DNA]</scope>
    <source>
        <strain evidence="3">QX1410_ONT</strain>
        <tissue evidence="3">Whole-organism</tissue>
    </source>
</reference>
<dbReference type="Proteomes" id="UP000827892">
    <property type="component" value="Chromosome II"/>
</dbReference>
<dbReference type="Gene3D" id="1.25.40.20">
    <property type="entry name" value="Ankyrin repeat-containing domain"/>
    <property type="match status" value="1"/>
</dbReference>
<dbReference type="SUPFAM" id="SSF48403">
    <property type="entry name" value="Ankyrin repeat"/>
    <property type="match status" value="1"/>
</dbReference>
<feature type="transmembrane region" description="Helical" evidence="2">
    <location>
        <begin position="24"/>
        <end position="51"/>
    </location>
</feature>
<evidence type="ECO:0000313" key="4">
    <source>
        <dbReference type="Proteomes" id="UP000827892"/>
    </source>
</evidence>
<keyword evidence="2" id="KW-0812">Transmembrane</keyword>
<feature type="region of interest" description="Disordered" evidence="1">
    <location>
        <begin position="264"/>
        <end position="291"/>
    </location>
</feature>
<dbReference type="EMBL" id="CP090892">
    <property type="protein sequence ID" value="ULU08050.1"/>
    <property type="molecule type" value="Genomic_DNA"/>
</dbReference>
<proteinExistence type="predicted"/>
<accession>A0AAE9IWG8</accession>
<dbReference type="InterPro" id="IPR036770">
    <property type="entry name" value="Ankyrin_rpt-contain_sf"/>
</dbReference>
<gene>
    <name evidence="3" type="ORF">L3Y34_019257</name>
</gene>
<feature type="compositionally biased region" description="Low complexity" evidence="1">
    <location>
        <begin position="277"/>
        <end position="291"/>
    </location>
</feature>
<evidence type="ECO:0000256" key="1">
    <source>
        <dbReference type="SAM" id="MobiDB-lite"/>
    </source>
</evidence>
<keyword evidence="2" id="KW-0472">Membrane</keyword>
<name>A0AAE9IWG8_CAEBR</name>